<dbReference type="Pfam" id="PF00160">
    <property type="entry name" value="Pro_isomerase"/>
    <property type="match status" value="1"/>
</dbReference>
<evidence type="ECO:0000256" key="2">
    <source>
        <dbReference type="ARBA" id="ARBA00007365"/>
    </source>
</evidence>
<keyword evidence="5 6" id="KW-0413">Isomerase</keyword>
<comment type="catalytic activity">
    <reaction evidence="1 6">
        <text>[protein]-peptidylproline (omega=180) = [protein]-peptidylproline (omega=0)</text>
        <dbReference type="Rhea" id="RHEA:16237"/>
        <dbReference type="Rhea" id="RHEA-COMP:10747"/>
        <dbReference type="Rhea" id="RHEA-COMP:10748"/>
        <dbReference type="ChEBI" id="CHEBI:83833"/>
        <dbReference type="ChEBI" id="CHEBI:83834"/>
        <dbReference type="EC" id="5.2.1.8"/>
    </reaction>
</comment>
<dbReference type="Pfam" id="PF00254">
    <property type="entry name" value="FKBP_C"/>
    <property type="match status" value="1"/>
</dbReference>
<dbReference type="EMBL" id="QNUX01000022">
    <property type="protein sequence ID" value="RBN48914.1"/>
    <property type="molecule type" value="Genomic_DNA"/>
</dbReference>
<comment type="caution">
    <text evidence="11">The sequence shown here is derived from an EMBL/GenBank/DDBJ whole genome shotgun (WGS) entry which is preliminary data.</text>
</comment>
<dbReference type="EC" id="5.2.1.8" evidence="3 6"/>
<feature type="chain" id="PRO_5017083267" description="peptidylprolyl isomerase" evidence="8">
    <location>
        <begin position="19"/>
        <end position="424"/>
    </location>
</feature>
<dbReference type="InterPro" id="IPR044666">
    <property type="entry name" value="Cyclophilin_A-like"/>
</dbReference>
<protein>
    <recommendedName>
        <fullName evidence="3 6">peptidylprolyl isomerase</fullName>
        <ecNumber evidence="3 6">5.2.1.8</ecNumber>
    </recommendedName>
</protein>
<keyword evidence="7" id="KW-0175">Coiled coil</keyword>
<keyword evidence="4 6" id="KW-0697">Rotamase</keyword>
<sequence>MKFKILILLFLGMVNVHSQTVKKSIPAKKPVTTVKATVKTPVKPAVKAPVVIEGIFATIATNKGNIVLELEYKKAPVTVANFIALAEGKNTFVSQENLKGKPFFDGLKFHRVIKDFMIQGGDPSGNGSGGPGYSFKDEFTDLKHDKPGILSMANSGPTTNGSQFFITHKATPWLDGKHTVFGHVTEGMAIVNSIAQSDVITKITIVRKGALAKKFDAPKVFADYFNNKSEDQKKQDLINAENKAKQAALEAENRVKREAQEAQAKKVYMEKYGPVVAAKKAYLATVKATATTTPSGLAYKIIERGTGVKPDNGTTFYFHYAGYFEDGTLFDSSYEEVNKTYGKFDANRAAQNGYRAFPFEAGKKDGMIPGFIEGLDNMTIGDKAVVFIPSNLAYGERGASNVIPPNTMLVFELEMLEKQPAPKQ</sequence>
<evidence type="ECO:0000313" key="11">
    <source>
        <dbReference type="EMBL" id="RBN48914.1"/>
    </source>
</evidence>
<dbReference type="Proteomes" id="UP000253676">
    <property type="component" value="Unassembled WGS sequence"/>
</dbReference>
<dbReference type="CDD" id="cd00317">
    <property type="entry name" value="cyclophilin"/>
    <property type="match status" value="1"/>
</dbReference>
<dbReference type="SUPFAM" id="SSF50891">
    <property type="entry name" value="Cyclophilin-like"/>
    <property type="match status" value="1"/>
</dbReference>
<feature type="domain" description="PPIase cyclophilin-type" evidence="10">
    <location>
        <begin position="64"/>
        <end position="218"/>
    </location>
</feature>
<evidence type="ECO:0000313" key="12">
    <source>
        <dbReference type="Proteomes" id="UP000253676"/>
    </source>
</evidence>
<evidence type="ECO:0000256" key="6">
    <source>
        <dbReference type="PROSITE-ProRule" id="PRU00277"/>
    </source>
</evidence>
<dbReference type="OrthoDB" id="9807797at2"/>
<dbReference type="Gene3D" id="2.40.100.10">
    <property type="entry name" value="Cyclophilin-like"/>
    <property type="match status" value="1"/>
</dbReference>
<dbReference type="Gene3D" id="3.10.50.40">
    <property type="match status" value="1"/>
</dbReference>
<dbReference type="PROSITE" id="PS00170">
    <property type="entry name" value="CSA_PPIASE_1"/>
    <property type="match status" value="1"/>
</dbReference>
<evidence type="ECO:0000256" key="3">
    <source>
        <dbReference type="ARBA" id="ARBA00013194"/>
    </source>
</evidence>
<dbReference type="PANTHER" id="PTHR45625">
    <property type="entry name" value="PEPTIDYL-PROLYL CIS-TRANS ISOMERASE-RELATED"/>
    <property type="match status" value="1"/>
</dbReference>
<organism evidence="11 12">
    <name type="scientific">Flavobacterium psychrolimnae</name>
    <dbReference type="NCBI Taxonomy" id="249351"/>
    <lineage>
        <taxon>Bacteria</taxon>
        <taxon>Pseudomonadati</taxon>
        <taxon>Bacteroidota</taxon>
        <taxon>Flavobacteriia</taxon>
        <taxon>Flavobacteriales</taxon>
        <taxon>Flavobacteriaceae</taxon>
        <taxon>Flavobacterium</taxon>
    </lineage>
</organism>
<dbReference type="PROSITE" id="PS50072">
    <property type="entry name" value="CSA_PPIASE_2"/>
    <property type="match status" value="1"/>
</dbReference>
<evidence type="ECO:0000256" key="1">
    <source>
        <dbReference type="ARBA" id="ARBA00000971"/>
    </source>
</evidence>
<feature type="signal peptide" evidence="8">
    <location>
        <begin position="1"/>
        <end position="18"/>
    </location>
</feature>
<evidence type="ECO:0000256" key="7">
    <source>
        <dbReference type="SAM" id="Coils"/>
    </source>
</evidence>
<keyword evidence="12" id="KW-1185">Reference proteome</keyword>
<feature type="coiled-coil region" evidence="7">
    <location>
        <begin position="230"/>
        <end position="265"/>
    </location>
</feature>
<dbReference type="GO" id="GO:0006457">
    <property type="term" value="P:protein folding"/>
    <property type="evidence" value="ECO:0007669"/>
    <property type="project" value="InterPro"/>
</dbReference>
<accession>A0A366AYG0</accession>
<keyword evidence="8" id="KW-0732">Signal</keyword>
<comment type="similarity">
    <text evidence="2">Belongs to the cyclophilin-type PPIase family.</text>
</comment>
<dbReference type="PANTHER" id="PTHR45625:SF4">
    <property type="entry name" value="PEPTIDYLPROLYL ISOMERASE DOMAIN AND WD REPEAT-CONTAINING PROTEIN 1"/>
    <property type="match status" value="1"/>
</dbReference>
<reference evidence="11 12" key="1">
    <citation type="submission" date="2018-07" db="EMBL/GenBank/DDBJ databases">
        <title>Complete genome sequence of Flavobacterium psychrolimnae LMG 22018.</title>
        <authorList>
            <person name="Kim D.-U."/>
        </authorList>
    </citation>
    <scope>NUCLEOTIDE SEQUENCE [LARGE SCALE GENOMIC DNA]</scope>
    <source>
        <strain evidence="11 12">LMG 22018</strain>
    </source>
</reference>
<evidence type="ECO:0000256" key="5">
    <source>
        <dbReference type="ARBA" id="ARBA00023235"/>
    </source>
</evidence>
<dbReference type="InterPro" id="IPR046357">
    <property type="entry name" value="PPIase_dom_sf"/>
</dbReference>
<feature type="domain" description="PPIase FKBP-type" evidence="9">
    <location>
        <begin position="313"/>
        <end position="419"/>
    </location>
</feature>
<dbReference type="PROSITE" id="PS50059">
    <property type="entry name" value="FKBP_PPIASE"/>
    <property type="match status" value="1"/>
</dbReference>
<dbReference type="InterPro" id="IPR029000">
    <property type="entry name" value="Cyclophilin-like_dom_sf"/>
</dbReference>
<dbReference type="SUPFAM" id="SSF54534">
    <property type="entry name" value="FKBP-like"/>
    <property type="match status" value="1"/>
</dbReference>
<dbReference type="InterPro" id="IPR001179">
    <property type="entry name" value="PPIase_FKBP_dom"/>
</dbReference>
<dbReference type="InterPro" id="IPR002130">
    <property type="entry name" value="Cyclophilin-type_PPIase_dom"/>
</dbReference>
<evidence type="ECO:0000256" key="4">
    <source>
        <dbReference type="ARBA" id="ARBA00023110"/>
    </source>
</evidence>
<dbReference type="PRINTS" id="PR00153">
    <property type="entry name" value="CSAPPISMRASE"/>
</dbReference>
<proteinExistence type="inferred from homology"/>
<dbReference type="RefSeq" id="WP_113638005.1">
    <property type="nucleotide sequence ID" value="NZ_QNUX01000022.1"/>
</dbReference>
<name>A0A366AYG0_9FLAO</name>
<evidence type="ECO:0000256" key="8">
    <source>
        <dbReference type="SAM" id="SignalP"/>
    </source>
</evidence>
<evidence type="ECO:0000259" key="10">
    <source>
        <dbReference type="PROSITE" id="PS50072"/>
    </source>
</evidence>
<dbReference type="InterPro" id="IPR020892">
    <property type="entry name" value="Cyclophilin-type_PPIase_CS"/>
</dbReference>
<dbReference type="AlphaFoldDB" id="A0A366AYG0"/>
<evidence type="ECO:0000259" key="9">
    <source>
        <dbReference type="PROSITE" id="PS50059"/>
    </source>
</evidence>
<dbReference type="GO" id="GO:0003755">
    <property type="term" value="F:peptidyl-prolyl cis-trans isomerase activity"/>
    <property type="evidence" value="ECO:0007669"/>
    <property type="project" value="UniProtKB-KW"/>
</dbReference>
<gene>
    <name evidence="11" type="ORF">DR980_16165</name>
</gene>